<name>A0ABN3JED4_9ACTN</name>
<keyword evidence="2" id="KW-0812">Transmembrane</keyword>
<evidence type="ECO:0000313" key="4">
    <source>
        <dbReference type="Proteomes" id="UP001501231"/>
    </source>
</evidence>
<feature type="transmembrane region" description="Helical" evidence="2">
    <location>
        <begin position="35"/>
        <end position="52"/>
    </location>
</feature>
<keyword evidence="4" id="KW-1185">Reference proteome</keyword>
<protein>
    <submittedName>
        <fullName evidence="3">Uncharacterized protein</fullName>
    </submittedName>
</protein>
<evidence type="ECO:0000256" key="1">
    <source>
        <dbReference type="SAM" id="MobiDB-lite"/>
    </source>
</evidence>
<dbReference type="EMBL" id="BAAARW010000016">
    <property type="protein sequence ID" value="GAA2426616.1"/>
    <property type="molecule type" value="Genomic_DNA"/>
</dbReference>
<feature type="transmembrane region" description="Helical" evidence="2">
    <location>
        <begin position="58"/>
        <end position="77"/>
    </location>
</feature>
<comment type="caution">
    <text evidence="3">The sequence shown here is derived from an EMBL/GenBank/DDBJ whole genome shotgun (WGS) entry which is preliminary data.</text>
</comment>
<keyword evidence="2" id="KW-0472">Membrane</keyword>
<feature type="region of interest" description="Disordered" evidence="1">
    <location>
        <begin position="1"/>
        <end position="28"/>
    </location>
</feature>
<sequence>MVATPGNEEPPPQRKGAPGKRGEPGRRRRPRRESALVWWGLFALWGGVAWWLGSWRLALLGLLLWCLYQFLLVPALCRVMTRQGFACPAHVRGRLFACRDEHQQVKNDALWRLVGMRNPLRKKAEPDPNRETGQIVVSPEVRGRLAQADRALILLAAAGTLVTIAGMIYGYTA</sequence>
<accession>A0ABN3JED4</accession>
<dbReference type="RefSeq" id="WP_344591190.1">
    <property type="nucleotide sequence ID" value="NZ_BAAARW010000016.1"/>
</dbReference>
<keyword evidence="2" id="KW-1133">Transmembrane helix</keyword>
<gene>
    <name evidence="3" type="ORF">GCM10010191_43930</name>
</gene>
<proteinExistence type="predicted"/>
<dbReference type="Proteomes" id="UP001501231">
    <property type="component" value="Unassembled WGS sequence"/>
</dbReference>
<organism evidence="3 4">
    <name type="scientific">Actinomadura vinacea</name>
    <dbReference type="NCBI Taxonomy" id="115336"/>
    <lineage>
        <taxon>Bacteria</taxon>
        <taxon>Bacillati</taxon>
        <taxon>Actinomycetota</taxon>
        <taxon>Actinomycetes</taxon>
        <taxon>Streptosporangiales</taxon>
        <taxon>Thermomonosporaceae</taxon>
        <taxon>Actinomadura</taxon>
    </lineage>
</organism>
<evidence type="ECO:0000256" key="2">
    <source>
        <dbReference type="SAM" id="Phobius"/>
    </source>
</evidence>
<evidence type="ECO:0000313" key="3">
    <source>
        <dbReference type="EMBL" id="GAA2426616.1"/>
    </source>
</evidence>
<reference evidence="4" key="1">
    <citation type="journal article" date="2019" name="Int. J. Syst. Evol. Microbiol.">
        <title>The Global Catalogue of Microorganisms (GCM) 10K type strain sequencing project: providing services to taxonomists for standard genome sequencing and annotation.</title>
        <authorList>
            <consortium name="The Broad Institute Genomics Platform"/>
            <consortium name="The Broad Institute Genome Sequencing Center for Infectious Disease"/>
            <person name="Wu L."/>
            <person name="Ma J."/>
        </authorList>
    </citation>
    <scope>NUCLEOTIDE SEQUENCE [LARGE SCALE GENOMIC DNA]</scope>
    <source>
        <strain evidence="4">JCM 3325</strain>
    </source>
</reference>
<feature type="transmembrane region" description="Helical" evidence="2">
    <location>
        <begin position="151"/>
        <end position="171"/>
    </location>
</feature>